<dbReference type="Pfam" id="PF25782">
    <property type="entry name" value="TPR_CAND1"/>
    <property type="match status" value="1"/>
</dbReference>
<keyword evidence="2" id="KW-0833">Ubl conjugation pathway</keyword>
<proteinExistence type="predicted"/>
<dbReference type="InterPro" id="IPR011989">
    <property type="entry name" value="ARM-like"/>
</dbReference>
<gene>
    <name evidence="5" type="primary">CAND1</name>
    <name evidence="5" type="ORF">TR104304</name>
</gene>
<evidence type="ECO:0000256" key="3">
    <source>
        <dbReference type="PROSITE-ProRule" id="PRU00103"/>
    </source>
</evidence>
<feature type="region of interest" description="Disordered" evidence="4">
    <location>
        <begin position="374"/>
        <end position="400"/>
    </location>
</feature>
<dbReference type="SUPFAM" id="SSF48371">
    <property type="entry name" value="ARM repeat"/>
    <property type="match status" value="1"/>
</dbReference>
<name>A0A0X3P230_SCHSO</name>
<feature type="repeat" description="HEAT" evidence="3">
    <location>
        <begin position="51"/>
        <end position="88"/>
    </location>
</feature>
<organism evidence="5">
    <name type="scientific">Schistocephalus solidus</name>
    <name type="common">Tapeworm</name>
    <dbReference type="NCBI Taxonomy" id="70667"/>
    <lineage>
        <taxon>Eukaryota</taxon>
        <taxon>Metazoa</taxon>
        <taxon>Spiralia</taxon>
        <taxon>Lophotrochozoa</taxon>
        <taxon>Platyhelminthes</taxon>
        <taxon>Cestoda</taxon>
        <taxon>Eucestoda</taxon>
        <taxon>Diphyllobothriidea</taxon>
        <taxon>Diphyllobothriidae</taxon>
        <taxon>Schistocephalus</taxon>
    </lineage>
</organism>
<dbReference type="PANTHER" id="PTHR12696">
    <property type="entry name" value="TIP120"/>
    <property type="match status" value="1"/>
</dbReference>
<dbReference type="InterPro" id="IPR039852">
    <property type="entry name" value="CAND1/CAND2"/>
</dbReference>
<dbReference type="InterPro" id="IPR016024">
    <property type="entry name" value="ARM-type_fold"/>
</dbReference>
<keyword evidence="1" id="KW-0677">Repeat</keyword>
<dbReference type="EMBL" id="GEEE01017276">
    <property type="protein sequence ID" value="JAP45949.1"/>
    <property type="molecule type" value="Transcribed_RNA"/>
</dbReference>
<dbReference type="Gene3D" id="1.25.10.10">
    <property type="entry name" value="Leucine-rich Repeat Variant"/>
    <property type="match status" value="1"/>
</dbReference>
<accession>A0A0X3P230</accession>
<reference evidence="5" key="1">
    <citation type="submission" date="2016-01" db="EMBL/GenBank/DDBJ databases">
        <title>Reference transcriptome for the parasite Schistocephalus solidus: insights into the molecular evolution of parasitism.</title>
        <authorList>
            <person name="Hebert F.O."/>
            <person name="Grambauer S."/>
            <person name="Barber I."/>
            <person name="Landry C.R."/>
            <person name="Aubin-Horth N."/>
        </authorList>
    </citation>
    <scope>NUCLEOTIDE SEQUENCE</scope>
</reference>
<feature type="non-terminal residue" evidence="5">
    <location>
        <position position="1023"/>
    </location>
</feature>
<protein>
    <submittedName>
        <fullName evidence="5">Cullin-associated NEDD8-dissociated protein 1</fullName>
    </submittedName>
</protein>
<evidence type="ECO:0000256" key="2">
    <source>
        <dbReference type="ARBA" id="ARBA00022786"/>
    </source>
</evidence>
<dbReference type="InterPro" id="IPR021133">
    <property type="entry name" value="HEAT_type_2"/>
</dbReference>
<sequence length="1023" mass="111652">MSGLTSTKNVSSLLEKMVANDADIRFMALNDMINELQNGSLLLDPENEQSIVKAVLNLLRDKSGEVQSLSVTALSHIAKAVSSQEISRIIADLVSSMANGETGQARSICGIGLKSVINALQPNPSVVELVAQESVKPMVLMIGRHPDMTVRMEACEILSAILTRFGASLTTQHSDILECLLLSLSDSNSPLRKRAVQTLGALMWTASDEAYTATLTYVLCRLGSVISPAVSSDAVIADTPILQKPALSTVLKSPVRLEEFKTLFQCLAILVRSPQRMSDQVPTLLRNLLDLLRQPWVALTAVKGVRQPSDEDEDADEIRELGIQVMDILIRRAACLVAPKLTEIVTLLLEFLQHDPNCAFDPDGKNRAQMDIDAKTEEDDDVFSDDEDDDDEAYSDEDEDSSWKVRRAAAKCLEACISSYPEHLGDFYGTVAPVLVTRFDERVESVRLEIFACTSVLLCKTRVTSMHGRVDAPNFYGPSWAQKMAELNTRLMDPQSPQAQLLKLLPVLCQAISKQVSLQTLSGGRRSSGQTAKANMPSRQAAFLLLRGLAWALPGHLGPHLGTILDLISADFMDQGTSNTAKIEMVNLLTLLVKTHDHLCFANLQGLINKLTIMAISDSFYRVALDGMELAQQLTVRPKDSRDDLKSIFPALMTQLKATTSDLELKEKAVSSVSVYLNFLGDRLSQPDLKECLIVLLARLKNENTRLVTVRAINKICTAQLNIELTDFLKETVAELANCLNKRDRILRIAALRCLTAICEHFPSIVLQNACLVTILACLPQLISDHDLQTSQGTVRLVATMLECSSKTGDAVSSCVVDLITSDAFLNPLVVLAHSTLLHGQTLDSVLFLMQCIGHFRSSQPGCKLTIQFVLGRLLQPLNDAKVEVQETGRQTDSKTVQNRDALPYLARCITELLAQLPVKSPRQAPVGGQPDSINSAVDELISVIKNPRAPIVNRYLNILVLGELGRRINLSDRKDLLQLLLSYVDMPVNTATEESSAGGGGGGGGGRSLPLVCEIRPAAAVS</sequence>
<dbReference type="AlphaFoldDB" id="A0A0X3P230"/>
<evidence type="ECO:0000256" key="1">
    <source>
        <dbReference type="ARBA" id="ARBA00022737"/>
    </source>
</evidence>
<feature type="compositionally biased region" description="Acidic residues" evidence="4">
    <location>
        <begin position="376"/>
        <end position="400"/>
    </location>
</feature>
<evidence type="ECO:0000313" key="5">
    <source>
        <dbReference type="EMBL" id="JAP45949.1"/>
    </source>
</evidence>
<dbReference type="PROSITE" id="PS50077">
    <property type="entry name" value="HEAT_REPEAT"/>
    <property type="match status" value="1"/>
</dbReference>
<evidence type="ECO:0000256" key="4">
    <source>
        <dbReference type="SAM" id="MobiDB-lite"/>
    </source>
</evidence>
<dbReference type="GO" id="GO:0010265">
    <property type="term" value="P:SCF complex assembly"/>
    <property type="evidence" value="ECO:0007669"/>
    <property type="project" value="InterPro"/>
</dbReference>